<keyword evidence="2" id="KW-1185">Reference proteome</keyword>
<dbReference type="Proteomes" id="UP000054007">
    <property type="component" value="Unassembled WGS sequence"/>
</dbReference>
<reference evidence="1 2" key="1">
    <citation type="journal article" date="2015" name="Fungal Genet. Biol.">
        <title>Evolution of novel wood decay mechanisms in Agaricales revealed by the genome sequences of Fistulina hepatica and Cylindrobasidium torrendii.</title>
        <authorList>
            <person name="Floudas D."/>
            <person name="Held B.W."/>
            <person name="Riley R."/>
            <person name="Nagy L.G."/>
            <person name="Koehler G."/>
            <person name="Ransdell A.S."/>
            <person name="Younus H."/>
            <person name="Chow J."/>
            <person name="Chiniquy J."/>
            <person name="Lipzen A."/>
            <person name="Tritt A."/>
            <person name="Sun H."/>
            <person name="Haridas S."/>
            <person name="LaButti K."/>
            <person name="Ohm R.A."/>
            <person name="Kues U."/>
            <person name="Blanchette R.A."/>
            <person name="Grigoriev I.V."/>
            <person name="Minto R.E."/>
            <person name="Hibbett D.S."/>
        </authorList>
    </citation>
    <scope>NUCLEOTIDE SEQUENCE [LARGE SCALE GENOMIC DNA]</scope>
    <source>
        <strain evidence="1 2">FP15055 ss-10</strain>
    </source>
</reference>
<name>A0A0D7BGD9_9AGAR</name>
<protein>
    <submittedName>
        <fullName evidence="1">Uncharacterized protein</fullName>
    </submittedName>
</protein>
<dbReference type="EMBL" id="KN880487">
    <property type="protein sequence ID" value="KIY69245.1"/>
    <property type="molecule type" value="Genomic_DNA"/>
</dbReference>
<proteinExistence type="predicted"/>
<evidence type="ECO:0000313" key="1">
    <source>
        <dbReference type="EMBL" id="KIY69245.1"/>
    </source>
</evidence>
<gene>
    <name evidence="1" type="ORF">CYLTODRAFT_420853</name>
</gene>
<sequence length="151" mass="17100">MCDRASLTRPDAGILSSWIAQSDKAYLHLRAATDALRVRQSEIDNLFEAFVGERGGGRSRGPILLMDYTRYVQSNRPMLAVATLLECVKLIDAMPRRQLGQVTTITLPKDRLERWVIICGPAGRSTFTEVLSFEYFEYILDFRTRTLDGVP</sequence>
<evidence type="ECO:0000313" key="2">
    <source>
        <dbReference type="Proteomes" id="UP000054007"/>
    </source>
</evidence>
<dbReference type="AlphaFoldDB" id="A0A0D7BGD9"/>
<organism evidence="1 2">
    <name type="scientific">Cylindrobasidium torrendii FP15055 ss-10</name>
    <dbReference type="NCBI Taxonomy" id="1314674"/>
    <lineage>
        <taxon>Eukaryota</taxon>
        <taxon>Fungi</taxon>
        <taxon>Dikarya</taxon>
        <taxon>Basidiomycota</taxon>
        <taxon>Agaricomycotina</taxon>
        <taxon>Agaricomycetes</taxon>
        <taxon>Agaricomycetidae</taxon>
        <taxon>Agaricales</taxon>
        <taxon>Marasmiineae</taxon>
        <taxon>Physalacriaceae</taxon>
        <taxon>Cylindrobasidium</taxon>
    </lineage>
</organism>
<accession>A0A0D7BGD9</accession>